<dbReference type="CDD" id="cd03801">
    <property type="entry name" value="GT4_PimA-like"/>
    <property type="match status" value="1"/>
</dbReference>
<gene>
    <name evidence="2" type="ORF">A2397_00310</name>
</gene>
<protein>
    <recommendedName>
        <fullName evidence="1">Glycosyltransferase subfamily 4-like N-terminal domain-containing protein</fullName>
    </recommendedName>
</protein>
<dbReference type="AlphaFoldDB" id="A0A1F4ZU83"/>
<proteinExistence type="predicted"/>
<dbReference type="Pfam" id="PF13439">
    <property type="entry name" value="Glyco_transf_4"/>
    <property type="match status" value="1"/>
</dbReference>
<evidence type="ECO:0000313" key="2">
    <source>
        <dbReference type="EMBL" id="OGD09969.1"/>
    </source>
</evidence>
<name>A0A1F4ZU83_9BACT</name>
<dbReference type="SUPFAM" id="SSF53756">
    <property type="entry name" value="UDP-Glycosyltransferase/glycogen phosphorylase"/>
    <property type="match status" value="1"/>
</dbReference>
<evidence type="ECO:0000313" key="3">
    <source>
        <dbReference type="Proteomes" id="UP000176424"/>
    </source>
</evidence>
<dbReference type="Proteomes" id="UP000176424">
    <property type="component" value="Unassembled WGS sequence"/>
</dbReference>
<sequence>MAKVIFLSRLYYPHVGGVEKHLKKLSVILSKKHQITIITEQHDASLPLVENYPEAKVYRIPVSNCSEKAKKWAIWSWIWRNRNLFSEADVVHIHDVFFWVLPVLPFKILHPKRYFITFHGYEGANPPHLKQVIWHKLGELLTSGNICIGQFYSKWYFTKADVVSFGACDIPFKSVAKTNKAIFVGRLDHDTGIMEYLKAAKELKLKLDVYGEGPLLTQAREFVKVTKTEVVFHGFDPNAAEYISKYKYAFISRYLGILESLSSKTMVFAHYDSEIKYDYLSNSPFSDWIFIGKNSQEIASSVLQYQKYPKRYQLSLDKGYNWAKEQTWAKLAQDYENLWQK</sequence>
<organism evidence="2 3">
    <name type="scientific">Candidatus Amesbacteria bacterium RIFOXYB1_FULL_44_23</name>
    <dbReference type="NCBI Taxonomy" id="1797263"/>
    <lineage>
        <taxon>Bacteria</taxon>
        <taxon>Candidatus Amesiibacteriota</taxon>
    </lineage>
</organism>
<dbReference type="Gene3D" id="3.40.50.2000">
    <property type="entry name" value="Glycogen Phosphorylase B"/>
    <property type="match status" value="2"/>
</dbReference>
<reference evidence="2 3" key="1">
    <citation type="journal article" date="2016" name="Nat. Commun.">
        <title>Thousands of microbial genomes shed light on interconnected biogeochemical processes in an aquifer system.</title>
        <authorList>
            <person name="Anantharaman K."/>
            <person name="Brown C.T."/>
            <person name="Hug L.A."/>
            <person name="Sharon I."/>
            <person name="Castelle C.J."/>
            <person name="Probst A.J."/>
            <person name="Thomas B.C."/>
            <person name="Singh A."/>
            <person name="Wilkins M.J."/>
            <person name="Karaoz U."/>
            <person name="Brodie E.L."/>
            <person name="Williams K.H."/>
            <person name="Hubbard S.S."/>
            <person name="Banfield J.F."/>
        </authorList>
    </citation>
    <scope>NUCLEOTIDE SEQUENCE [LARGE SCALE GENOMIC DNA]</scope>
</reference>
<dbReference type="InterPro" id="IPR028098">
    <property type="entry name" value="Glyco_trans_4-like_N"/>
</dbReference>
<dbReference type="STRING" id="1797263.A2397_00310"/>
<comment type="caution">
    <text evidence="2">The sequence shown here is derived from an EMBL/GenBank/DDBJ whole genome shotgun (WGS) entry which is preliminary data.</text>
</comment>
<feature type="domain" description="Glycosyltransferase subfamily 4-like N-terminal" evidence="1">
    <location>
        <begin position="15"/>
        <end position="134"/>
    </location>
</feature>
<dbReference type="EMBL" id="MEXR01000017">
    <property type="protein sequence ID" value="OGD09969.1"/>
    <property type="molecule type" value="Genomic_DNA"/>
</dbReference>
<evidence type="ECO:0000259" key="1">
    <source>
        <dbReference type="Pfam" id="PF13439"/>
    </source>
</evidence>
<accession>A0A1F4ZU83</accession>